<organism evidence="3 4">
    <name type="scientific">Desulfobulbus propionicus (strain ATCC 33891 / DSM 2032 / VKM B-1956 / 1pr3)</name>
    <dbReference type="NCBI Taxonomy" id="577650"/>
    <lineage>
        <taxon>Bacteria</taxon>
        <taxon>Pseudomonadati</taxon>
        <taxon>Thermodesulfobacteriota</taxon>
        <taxon>Desulfobulbia</taxon>
        <taxon>Desulfobulbales</taxon>
        <taxon>Desulfobulbaceae</taxon>
        <taxon>Desulfobulbus</taxon>
    </lineage>
</organism>
<dbReference type="Pfam" id="PF08401">
    <property type="entry name" value="ArdcN"/>
    <property type="match status" value="1"/>
</dbReference>
<feature type="domain" description="N-terminal" evidence="1">
    <location>
        <begin position="8"/>
        <end position="131"/>
    </location>
</feature>
<keyword evidence="4" id="KW-1185">Reference proteome</keyword>
<dbReference type="EMBL" id="CP002364">
    <property type="protein sequence ID" value="ADW19204.1"/>
    <property type="molecule type" value="Genomic_DNA"/>
</dbReference>
<dbReference type="InterPro" id="IPR041459">
    <property type="entry name" value="MPTase-PolyVal"/>
</dbReference>
<dbReference type="GO" id="GO:0003697">
    <property type="term" value="F:single-stranded DNA binding"/>
    <property type="evidence" value="ECO:0007669"/>
    <property type="project" value="InterPro"/>
</dbReference>
<accession>A0A7U3YPM3</accession>
<dbReference type="RefSeq" id="WP_015725729.1">
    <property type="nucleotide sequence ID" value="NC_014972.1"/>
</dbReference>
<dbReference type="Pfam" id="PF18818">
    <property type="entry name" value="MPTase-PolyVal"/>
    <property type="match status" value="1"/>
</dbReference>
<evidence type="ECO:0000313" key="3">
    <source>
        <dbReference type="EMBL" id="ADW19204.1"/>
    </source>
</evidence>
<dbReference type="AlphaFoldDB" id="A0A7U3YPM3"/>
<name>A0A7U3YPM3_DESPD</name>
<dbReference type="PIRSF" id="PIRSF037112">
    <property type="entry name" value="Antirestriction_ArdC"/>
    <property type="match status" value="1"/>
</dbReference>
<dbReference type="InterPro" id="IPR013610">
    <property type="entry name" value="ArdC_N"/>
</dbReference>
<gene>
    <name evidence="3" type="ordered locus">Despr_3071</name>
</gene>
<evidence type="ECO:0008006" key="5">
    <source>
        <dbReference type="Google" id="ProtNLM"/>
    </source>
</evidence>
<protein>
    <recommendedName>
        <fullName evidence="5">Antirestriction protein</fullName>
    </recommendedName>
</protein>
<evidence type="ECO:0000259" key="1">
    <source>
        <dbReference type="Pfam" id="PF08401"/>
    </source>
</evidence>
<dbReference type="KEGG" id="dpr:Despr_3071"/>
<reference evidence="3 4" key="1">
    <citation type="journal article" date="2011" name="Stand. Genomic Sci.">
        <title>Complete genome sequence of Desulfobulbus propionicus type strain (1pr3).</title>
        <authorList>
            <person name="Pagani I."/>
            <person name="Lapidus A."/>
            <person name="Nolan M."/>
            <person name="Lucas S."/>
            <person name="Hammon N."/>
            <person name="Deshpande S."/>
            <person name="Cheng J.F."/>
            <person name="Chertkov O."/>
            <person name="Davenport K."/>
            <person name="Tapia R."/>
            <person name="Han C."/>
            <person name="Goodwin L."/>
            <person name="Pitluck S."/>
            <person name="Liolios K."/>
            <person name="Mavromatis K."/>
            <person name="Ivanova N."/>
            <person name="Mikhailova N."/>
            <person name="Pati A."/>
            <person name="Chen A."/>
            <person name="Palaniappan K."/>
            <person name="Land M."/>
            <person name="Hauser L."/>
            <person name="Chang Y.J."/>
            <person name="Jeffries C.D."/>
            <person name="Detter J.C."/>
            <person name="Brambilla E."/>
            <person name="Kannan K.P."/>
            <person name="Djao O.D."/>
            <person name="Rohde M."/>
            <person name="Pukall R."/>
            <person name="Spring S."/>
            <person name="Goker M."/>
            <person name="Sikorski J."/>
            <person name="Woyke T."/>
            <person name="Bristow J."/>
            <person name="Eisen J.A."/>
            <person name="Markowitz V."/>
            <person name="Hugenholtz P."/>
            <person name="Kyrpides N.C."/>
            <person name="Klenk H.P."/>
        </authorList>
    </citation>
    <scope>NUCLEOTIDE SEQUENCE [LARGE SCALE GENOMIC DNA]</scope>
    <source>
        <strain evidence="4">ATCC 33891 / DSM 2032 / 1pr3</strain>
    </source>
</reference>
<evidence type="ECO:0000259" key="2">
    <source>
        <dbReference type="Pfam" id="PF18818"/>
    </source>
</evidence>
<evidence type="ECO:0000313" key="4">
    <source>
        <dbReference type="Proteomes" id="UP000006365"/>
    </source>
</evidence>
<dbReference type="InterPro" id="IPR017113">
    <property type="entry name" value="Antirestriction_ArdC"/>
</dbReference>
<proteinExistence type="predicted"/>
<feature type="domain" description="Polyvalent protein metallopeptidase" evidence="2">
    <location>
        <begin position="167"/>
        <end position="280"/>
    </location>
</feature>
<dbReference type="Proteomes" id="UP000006365">
    <property type="component" value="Chromosome"/>
</dbReference>
<sequence length="311" mass="34663">MDNQKISIYEEITAKIITALEDGVNPWAKPWQTVHYGPFRNALTNRPYRGMNVLLLNLVALARGHVDPRWLTFRNAEQLGGHVRKGEKGAAIVFWKFLPARDRDGDAAQDALTDDEQERKLIPFARSYTVFNVEQCEGVDLPPLVEHDAPDVDACNQLAEQILALPNLKHGGNKACYLPGPDMVILPHRSSFEHDDFYYATGYHEICHWTGHPDRLNRVFGTRFGDLGYAFEELVAEIGAAFLGAHTGIPFENMRHPEYIHHWLQILQGESKAIFTAAAKAQQAADFVLDKVGIAGVQEDGSAANELPVAA</sequence>